<feature type="domain" description="SHSP" evidence="3">
    <location>
        <begin position="90"/>
        <end position="186"/>
    </location>
</feature>
<dbReference type="InterPro" id="IPR007052">
    <property type="entry name" value="CS_dom"/>
</dbReference>
<evidence type="ECO:0000259" key="3">
    <source>
        <dbReference type="PROSITE" id="PS01031"/>
    </source>
</evidence>
<evidence type="ECO:0000256" key="2">
    <source>
        <dbReference type="RuleBase" id="RU003616"/>
    </source>
</evidence>
<comment type="caution">
    <text evidence="5">The sequence shown here is derived from an EMBL/GenBank/DDBJ whole genome shotgun (WGS) entry which is preliminary data.</text>
</comment>
<dbReference type="InterPro" id="IPR031107">
    <property type="entry name" value="Small_HSP"/>
</dbReference>
<dbReference type="EMBL" id="DQVM01000012">
    <property type="protein sequence ID" value="HIQ29050.1"/>
    <property type="molecule type" value="Genomic_DNA"/>
</dbReference>
<accession>A0A832ZU74</accession>
<evidence type="ECO:0000313" key="5">
    <source>
        <dbReference type="EMBL" id="HIQ29050.1"/>
    </source>
</evidence>
<dbReference type="NCBIfam" id="NF041800">
    <property type="entry name" value="Hsp20"/>
    <property type="match status" value="1"/>
</dbReference>
<sequence>MRRRRRRRPFLSHFFEDIEEMIREMEEEVRMLMEMAPRELVRERQTKDGVVREVGPIVYGYSITIGPDGKPVVREFGNIRPGAFTGRTQLQLKPEREPLVDVIEEEKQVRVIAELPGVNKEDIELRADDNTLTIKVDTERRKYYKEVELPAQVNPNSAKASYNNGVLEVTLAKKEEEKKGQRIKVE</sequence>
<gene>
    <name evidence="5" type="ORF">EYH45_00635</name>
</gene>
<name>A0A832ZU74_CALS0</name>
<evidence type="ECO:0000256" key="1">
    <source>
        <dbReference type="PROSITE-ProRule" id="PRU00285"/>
    </source>
</evidence>
<dbReference type="Gene3D" id="2.60.40.790">
    <property type="match status" value="1"/>
</dbReference>
<proteinExistence type="inferred from homology"/>
<feature type="domain" description="CS" evidence="4">
    <location>
        <begin position="95"/>
        <end position="184"/>
    </location>
</feature>
<dbReference type="Proteomes" id="UP000608579">
    <property type="component" value="Unassembled WGS sequence"/>
</dbReference>
<comment type="similarity">
    <text evidence="1 2">Belongs to the small heat shock protein (HSP20) family.</text>
</comment>
<dbReference type="AlphaFoldDB" id="A0A832ZU74"/>
<protein>
    <submittedName>
        <fullName evidence="5">Hsp20/alpha crystallin family protein</fullName>
    </submittedName>
</protein>
<evidence type="ECO:0000259" key="4">
    <source>
        <dbReference type="PROSITE" id="PS51203"/>
    </source>
</evidence>
<dbReference type="InterPro" id="IPR002068">
    <property type="entry name" value="A-crystallin/Hsp20_dom"/>
</dbReference>
<dbReference type="PROSITE" id="PS01031">
    <property type="entry name" value="SHSP"/>
    <property type="match status" value="1"/>
</dbReference>
<organism evidence="5 6">
    <name type="scientific">Caldiarchaeum subterraneum</name>
    <dbReference type="NCBI Taxonomy" id="311458"/>
    <lineage>
        <taxon>Archaea</taxon>
        <taxon>Nitrososphaerota</taxon>
        <taxon>Candidatus Caldarchaeales</taxon>
        <taxon>Candidatus Caldarchaeaceae</taxon>
        <taxon>Candidatus Caldarchaeum</taxon>
    </lineage>
</organism>
<reference evidence="5" key="1">
    <citation type="journal article" date="2020" name="ISME J.">
        <title>Gammaproteobacteria mediating utilization of methyl-, sulfur- and petroleum organic compounds in deep ocean hydrothermal plumes.</title>
        <authorList>
            <person name="Zhou Z."/>
            <person name="Liu Y."/>
            <person name="Pan J."/>
            <person name="Cron B.R."/>
            <person name="Toner B.M."/>
            <person name="Anantharaman K."/>
            <person name="Breier J.A."/>
            <person name="Dick G.J."/>
            <person name="Li M."/>
        </authorList>
    </citation>
    <scope>NUCLEOTIDE SEQUENCE</scope>
    <source>
        <strain evidence="5">SZUA-1515</strain>
    </source>
</reference>
<dbReference type="InterPro" id="IPR008978">
    <property type="entry name" value="HSP20-like_chaperone"/>
</dbReference>
<evidence type="ECO:0000313" key="6">
    <source>
        <dbReference type="Proteomes" id="UP000608579"/>
    </source>
</evidence>
<dbReference type="SUPFAM" id="SSF49764">
    <property type="entry name" value="HSP20-like chaperones"/>
    <property type="match status" value="1"/>
</dbReference>
<dbReference type="PROSITE" id="PS51203">
    <property type="entry name" value="CS"/>
    <property type="match status" value="1"/>
</dbReference>
<dbReference type="PANTHER" id="PTHR11527">
    <property type="entry name" value="HEAT-SHOCK PROTEIN 20 FAMILY MEMBER"/>
    <property type="match status" value="1"/>
</dbReference>
<dbReference type="Pfam" id="PF00011">
    <property type="entry name" value="HSP20"/>
    <property type="match status" value="1"/>
</dbReference>
<dbReference type="CDD" id="cd06464">
    <property type="entry name" value="ACD_sHsps-like"/>
    <property type="match status" value="1"/>
</dbReference>